<dbReference type="Pfam" id="PF01466">
    <property type="entry name" value="Skp1"/>
    <property type="match status" value="1"/>
</dbReference>
<comment type="similarity">
    <text evidence="2 4">Belongs to the SKP1 family.</text>
</comment>
<name>A0ABC9E256_9POAL</name>
<organism evidence="8 9">
    <name type="scientific">Urochloa decumbens</name>
    <dbReference type="NCBI Taxonomy" id="240449"/>
    <lineage>
        <taxon>Eukaryota</taxon>
        <taxon>Viridiplantae</taxon>
        <taxon>Streptophyta</taxon>
        <taxon>Embryophyta</taxon>
        <taxon>Tracheophyta</taxon>
        <taxon>Spermatophyta</taxon>
        <taxon>Magnoliopsida</taxon>
        <taxon>Liliopsida</taxon>
        <taxon>Poales</taxon>
        <taxon>Poaceae</taxon>
        <taxon>PACMAD clade</taxon>
        <taxon>Panicoideae</taxon>
        <taxon>Panicodae</taxon>
        <taxon>Paniceae</taxon>
        <taxon>Melinidinae</taxon>
        <taxon>Urochloa</taxon>
    </lineage>
</organism>
<feature type="region of interest" description="Disordered" evidence="5">
    <location>
        <begin position="1"/>
        <end position="23"/>
    </location>
</feature>
<dbReference type="EMBL" id="OZ075145">
    <property type="protein sequence ID" value="CAL5049124.1"/>
    <property type="molecule type" value="Genomic_DNA"/>
</dbReference>
<evidence type="ECO:0000256" key="1">
    <source>
        <dbReference type="ARBA" id="ARBA00004906"/>
    </source>
</evidence>
<reference evidence="9" key="1">
    <citation type="submission" date="2024-06" db="EMBL/GenBank/DDBJ databases">
        <authorList>
            <person name="Ryan C."/>
        </authorList>
    </citation>
    <scope>NUCLEOTIDE SEQUENCE [LARGE SCALE GENOMIC DNA]</scope>
</reference>
<dbReference type="GO" id="GO:0016567">
    <property type="term" value="P:protein ubiquitination"/>
    <property type="evidence" value="ECO:0007669"/>
    <property type="project" value="UniProtKB-UniRule"/>
</dbReference>
<dbReference type="InterPro" id="IPR036296">
    <property type="entry name" value="SKP1-like_dim_sf"/>
</dbReference>
<dbReference type="InterPro" id="IPR016072">
    <property type="entry name" value="Skp1_comp_dimer"/>
</dbReference>
<reference evidence="8 9" key="2">
    <citation type="submission" date="2024-10" db="EMBL/GenBank/DDBJ databases">
        <authorList>
            <person name="Ryan C."/>
        </authorList>
    </citation>
    <scope>NUCLEOTIDE SEQUENCE [LARGE SCALE GENOMIC DNA]</scope>
</reference>
<protein>
    <recommendedName>
        <fullName evidence="4">SKP1-like protein</fullName>
    </recommendedName>
</protein>
<feature type="domain" description="SKP1 component dimerisation" evidence="6">
    <location>
        <begin position="135"/>
        <end position="182"/>
    </location>
</feature>
<evidence type="ECO:0000313" key="9">
    <source>
        <dbReference type="Proteomes" id="UP001497457"/>
    </source>
</evidence>
<evidence type="ECO:0000313" key="8">
    <source>
        <dbReference type="EMBL" id="CAL5049124.1"/>
    </source>
</evidence>
<dbReference type="GO" id="GO:0009867">
    <property type="term" value="P:jasmonic acid mediated signaling pathway"/>
    <property type="evidence" value="ECO:0007669"/>
    <property type="project" value="UniProtKB-ARBA"/>
</dbReference>
<evidence type="ECO:0000256" key="2">
    <source>
        <dbReference type="ARBA" id="ARBA00009993"/>
    </source>
</evidence>
<dbReference type="CDD" id="cd18322">
    <property type="entry name" value="BTB_POZ_SKP1"/>
    <property type="match status" value="1"/>
</dbReference>
<dbReference type="PIRSF" id="PIRSF028729">
    <property type="entry name" value="E3_ubiquit_lig_SCF_Skp"/>
    <property type="match status" value="1"/>
</dbReference>
<accession>A0ABC9E256</accession>
<dbReference type="AlphaFoldDB" id="A0ABC9E256"/>
<dbReference type="InterPro" id="IPR011333">
    <property type="entry name" value="SKP1/BTB/POZ_sf"/>
</dbReference>
<dbReference type="InterPro" id="IPR001232">
    <property type="entry name" value="SKP1-like"/>
</dbReference>
<evidence type="ECO:0000259" key="7">
    <source>
        <dbReference type="Pfam" id="PF03931"/>
    </source>
</evidence>
<comment type="pathway">
    <text evidence="1 4">Protein modification; protein ubiquitination.</text>
</comment>
<evidence type="ECO:0000256" key="5">
    <source>
        <dbReference type="SAM" id="MobiDB-lite"/>
    </source>
</evidence>
<dbReference type="SMART" id="SM00512">
    <property type="entry name" value="Skp1"/>
    <property type="match status" value="1"/>
</dbReference>
<dbReference type="Pfam" id="PF03931">
    <property type="entry name" value="Skp1_POZ"/>
    <property type="match status" value="1"/>
</dbReference>
<dbReference type="FunFam" id="3.30.710.10:FF:000026">
    <property type="entry name" value="E3 ubiquitin ligase complex SCF subunit"/>
    <property type="match status" value="1"/>
</dbReference>
<dbReference type="SUPFAM" id="SSF54695">
    <property type="entry name" value="POZ domain"/>
    <property type="match status" value="1"/>
</dbReference>
<keyword evidence="9" id="KW-1185">Reference proteome</keyword>
<evidence type="ECO:0000259" key="6">
    <source>
        <dbReference type="Pfam" id="PF01466"/>
    </source>
</evidence>
<comment type="function">
    <text evidence="4">Involved in ubiquitination and subsequent proteasomal degradation of target proteins. Together with CUL1, RBX1 and a F-box protein, it forms a SCF E3 ubiquitin ligase complex. The functional specificity of this complex depends on the type of F-box protein. In the SCF complex, it serves as an adapter that links the F-box protein to CUL1.</text>
</comment>
<gene>
    <name evidence="8" type="ORF">URODEC1_LOCUS90835</name>
</gene>
<proteinExistence type="inferred from homology"/>
<comment type="subunit">
    <text evidence="4">Part of a SCF (SKP1-cullin-F-box) protein ligase complex.</text>
</comment>
<dbReference type="SUPFAM" id="SSF81382">
    <property type="entry name" value="Skp1 dimerisation domain-like"/>
    <property type="match status" value="1"/>
</dbReference>
<feature type="compositionally biased region" description="Low complexity" evidence="5">
    <location>
        <begin position="1"/>
        <end position="11"/>
    </location>
</feature>
<sequence length="184" mass="19498">MAAADSGVGSSSSGGGHGGEEKTVTLVSSDGARFEVREAAASLSQTVRRMINVAGAGGSAAGIPLPDIDAMTLSMVLEYCNKHAPAPFPAADVDLAAEAAAGEEDVKWFDREFLHVDRETLFSLIRAAHYLKVEGLLDLTCKTVADMIKGMTAEEIGQTLGIRNDLMMPQEEEAIHLEHAWALE</sequence>
<dbReference type="InterPro" id="IPR016897">
    <property type="entry name" value="SKP1"/>
</dbReference>
<evidence type="ECO:0000256" key="3">
    <source>
        <dbReference type="ARBA" id="ARBA00022786"/>
    </source>
</evidence>
<dbReference type="Gene3D" id="3.30.710.10">
    <property type="entry name" value="Potassium Channel Kv1.1, Chain A"/>
    <property type="match status" value="1"/>
</dbReference>
<dbReference type="Proteomes" id="UP001497457">
    <property type="component" value="Chromosome 35b"/>
</dbReference>
<dbReference type="InterPro" id="IPR016073">
    <property type="entry name" value="Skp1_comp_POZ"/>
</dbReference>
<evidence type="ECO:0000256" key="4">
    <source>
        <dbReference type="PIRNR" id="PIRNR028729"/>
    </source>
</evidence>
<keyword evidence="3 4" id="KW-0833">Ubl conjugation pathway</keyword>
<feature type="domain" description="SKP1 component POZ" evidence="7">
    <location>
        <begin position="23"/>
        <end position="83"/>
    </location>
</feature>
<dbReference type="PANTHER" id="PTHR11165">
    <property type="entry name" value="SKP1"/>
    <property type="match status" value="1"/>
</dbReference>